<feature type="non-terminal residue" evidence="1">
    <location>
        <position position="1"/>
    </location>
</feature>
<dbReference type="GO" id="GO:0004386">
    <property type="term" value="F:helicase activity"/>
    <property type="evidence" value="ECO:0007669"/>
    <property type="project" value="UniProtKB-KW"/>
</dbReference>
<sequence length="69" mass="8410">LRNKKMYVIKDLNHFLVSMFNNVPIKYGKDFTFNIKEQKFSYEDNRLIKFICNLKRFSENSASVRRQDK</sequence>
<evidence type="ECO:0000313" key="1">
    <source>
        <dbReference type="EMBL" id="ETJ25696.1"/>
    </source>
</evidence>
<protein>
    <submittedName>
        <fullName evidence="1">SWF/SNF family helicase</fullName>
    </submittedName>
</protein>
<keyword evidence="1" id="KW-0347">Helicase</keyword>
<dbReference type="EMBL" id="AZMM01017695">
    <property type="protein sequence ID" value="ETJ25696.1"/>
    <property type="molecule type" value="Genomic_DNA"/>
</dbReference>
<gene>
    <name evidence="1" type="ORF">Q604_UNBC17695G0001</name>
</gene>
<keyword evidence="1" id="KW-0378">Hydrolase</keyword>
<dbReference type="AlphaFoldDB" id="W1X673"/>
<feature type="non-terminal residue" evidence="1">
    <location>
        <position position="69"/>
    </location>
</feature>
<proteinExistence type="predicted"/>
<accession>W1X673</accession>
<comment type="caution">
    <text evidence="1">The sequence shown here is derived from an EMBL/GenBank/DDBJ whole genome shotgun (WGS) entry which is preliminary data.</text>
</comment>
<name>W1X673_9ZZZZ</name>
<keyword evidence="1" id="KW-0547">Nucleotide-binding</keyword>
<organism evidence="1">
    <name type="scientific">human gut metagenome</name>
    <dbReference type="NCBI Taxonomy" id="408170"/>
    <lineage>
        <taxon>unclassified sequences</taxon>
        <taxon>metagenomes</taxon>
        <taxon>organismal metagenomes</taxon>
    </lineage>
</organism>
<reference evidence="1" key="1">
    <citation type="submission" date="2013-12" db="EMBL/GenBank/DDBJ databases">
        <title>A Varibaculum cambriense genome reconstructed from a premature infant gut community with otherwise low bacterial novelty that shifts toward anaerobic metabolism during the third week of life.</title>
        <authorList>
            <person name="Brown C.T."/>
            <person name="Sharon I."/>
            <person name="Thomas B.C."/>
            <person name="Castelle C.J."/>
            <person name="Morowitz M.J."/>
            <person name="Banfield J.F."/>
        </authorList>
    </citation>
    <scope>NUCLEOTIDE SEQUENCE</scope>
</reference>
<keyword evidence="1" id="KW-0067">ATP-binding</keyword>